<dbReference type="InterPro" id="IPR001298">
    <property type="entry name" value="Filamin/ABP280_rpt"/>
</dbReference>
<keyword evidence="8" id="KW-1185">Reference proteome</keyword>
<dbReference type="InterPro" id="IPR001258">
    <property type="entry name" value="NHL_repeat"/>
</dbReference>
<feature type="repeat" description="NHL" evidence="6">
    <location>
        <begin position="250"/>
        <end position="292"/>
    </location>
</feature>
<dbReference type="InterPro" id="IPR050952">
    <property type="entry name" value="TRIM-NHL_E3_ligases"/>
</dbReference>
<sequence>MVDQAEQTAQQKLKTLAVQRDRFELQLGRLRSCQDFVKENRCTCSQGEILRMKSLVVKQVNNLAGSFKPETLALGEQANMKFSHTLPELVKVCQQFSKVVCPERCQAPDGLRCELVASNGSSRVKGTVNRRNQNTYDVSYLPQVTGKHQLHISIEEHPILDSPFTVTVLPNFTAPTSIIGDLNRLWGIEGGEVVVAEHSGHSVSIISGNWTEEIIWYLWLGSWCHRGKHLRKIGKRGSGPLQFQYLTYFSSFGSRGFGNGELDYPHDIAIDEEGNVYVAYQYNHRIQVFTVDGVYLRQFGKKGKGEGELNEPVSIAIDSYNAVLSSHLEEGGKCPVEFDGPYGLAVDKKGTLYVSDNGNNHIQIFN</sequence>
<organism evidence="7 8">
    <name type="scientific">Geodia barretti</name>
    <name type="common">Barrett's horny sponge</name>
    <dbReference type="NCBI Taxonomy" id="519541"/>
    <lineage>
        <taxon>Eukaryota</taxon>
        <taxon>Metazoa</taxon>
        <taxon>Porifera</taxon>
        <taxon>Demospongiae</taxon>
        <taxon>Heteroscleromorpha</taxon>
        <taxon>Tetractinellida</taxon>
        <taxon>Astrophorina</taxon>
        <taxon>Geodiidae</taxon>
        <taxon>Geodia</taxon>
    </lineage>
</organism>
<dbReference type="SMART" id="SM00557">
    <property type="entry name" value="IG_FLMN"/>
    <property type="match status" value="1"/>
</dbReference>
<dbReference type="PANTHER" id="PTHR24104:SF25">
    <property type="entry name" value="PROTEIN LIN-41"/>
    <property type="match status" value="1"/>
</dbReference>
<dbReference type="CDD" id="cd05819">
    <property type="entry name" value="NHL"/>
    <property type="match status" value="1"/>
</dbReference>
<evidence type="ECO:0000256" key="1">
    <source>
        <dbReference type="ARBA" id="ARBA00022723"/>
    </source>
</evidence>
<gene>
    <name evidence="7" type="ORF">GBAR_LOCUS17899</name>
</gene>
<dbReference type="InterPro" id="IPR011042">
    <property type="entry name" value="6-blade_b-propeller_TolB-like"/>
</dbReference>
<dbReference type="GO" id="GO:0008270">
    <property type="term" value="F:zinc ion binding"/>
    <property type="evidence" value="ECO:0007669"/>
    <property type="project" value="UniProtKB-KW"/>
</dbReference>
<evidence type="ECO:0000313" key="7">
    <source>
        <dbReference type="EMBL" id="CAI8031541.1"/>
    </source>
</evidence>
<evidence type="ECO:0000256" key="3">
    <source>
        <dbReference type="ARBA" id="ARBA00022771"/>
    </source>
</evidence>
<reference evidence="7" key="1">
    <citation type="submission" date="2023-03" db="EMBL/GenBank/DDBJ databases">
        <authorList>
            <person name="Steffen K."/>
            <person name="Cardenas P."/>
        </authorList>
    </citation>
    <scope>NUCLEOTIDE SEQUENCE</scope>
</reference>
<comment type="caution">
    <text evidence="7">The sequence shown here is derived from an EMBL/GenBank/DDBJ whole genome shotgun (WGS) entry which is preliminary data.</text>
</comment>
<name>A0AA35WWM5_GEOBA</name>
<protein>
    <submittedName>
        <fullName evidence="7">E3 ubiquitin-protein ligase TRIM71</fullName>
    </submittedName>
</protein>
<dbReference type="PROSITE" id="PS51125">
    <property type="entry name" value="NHL"/>
    <property type="match status" value="2"/>
</dbReference>
<dbReference type="PANTHER" id="PTHR24104">
    <property type="entry name" value="E3 UBIQUITIN-PROTEIN LIGASE NHLRC1-RELATED"/>
    <property type="match status" value="1"/>
</dbReference>
<dbReference type="PROSITE" id="PS50194">
    <property type="entry name" value="FILAMIN_REPEAT"/>
    <property type="match status" value="1"/>
</dbReference>
<dbReference type="AlphaFoldDB" id="A0AA35WWM5"/>
<accession>A0AA35WWM5</accession>
<feature type="repeat" description="Filamin" evidence="5">
    <location>
        <begin position="111"/>
        <end position="168"/>
    </location>
</feature>
<dbReference type="InterPro" id="IPR017868">
    <property type="entry name" value="Filamin/ABP280_repeat-like"/>
</dbReference>
<keyword evidence="3" id="KW-0863">Zinc-finger</keyword>
<keyword evidence="1" id="KW-0479">Metal-binding</keyword>
<dbReference type="InterPro" id="IPR014756">
    <property type="entry name" value="Ig_E-set"/>
</dbReference>
<proteinExistence type="predicted"/>
<dbReference type="EMBL" id="CASHTH010002544">
    <property type="protein sequence ID" value="CAI8031541.1"/>
    <property type="molecule type" value="Genomic_DNA"/>
</dbReference>
<dbReference type="Pfam" id="PF00630">
    <property type="entry name" value="Filamin"/>
    <property type="match status" value="1"/>
</dbReference>
<dbReference type="Gene3D" id="2.120.10.30">
    <property type="entry name" value="TolB, C-terminal domain"/>
    <property type="match status" value="2"/>
</dbReference>
<dbReference type="SUPFAM" id="SSF101898">
    <property type="entry name" value="NHL repeat"/>
    <property type="match status" value="1"/>
</dbReference>
<keyword evidence="2" id="KW-0677">Repeat</keyword>
<evidence type="ECO:0000256" key="5">
    <source>
        <dbReference type="PROSITE-ProRule" id="PRU00087"/>
    </source>
</evidence>
<evidence type="ECO:0000256" key="4">
    <source>
        <dbReference type="ARBA" id="ARBA00022833"/>
    </source>
</evidence>
<dbReference type="InterPro" id="IPR013783">
    <property type="entry name" value="Ig-like_fold"/>
</dbReference>
<dbReference type="Pfam" id="PF01436">
    <property type="entry name" value="NHL"/>
    <property type="match status" value="2"/>
</dbReference>
<dbReference type="Proteomes" id="UP001174909">
    <property type="component" value="Unassembled WGS sequence"/>
</dbReference>
<feature type="repeat" description="NHL" evidence="6">
    <location>
        <begin position="337"/>
        <end position="366"/>
    </location>
</feature>
<evidence type="ECO:0000256" key="6">
    <source>
        <dbReference type="PROSITE-ProRule" id="PRU00504"/>
    </source>
</evidence>
<evidence type="ECO:0000256" key="2">
    <source>
        <dbReference type="ARBA" id="ARBA00022737"/>
    </source>
</evidence>
<dbReference type="GO" id="GO:0005737">
    <property type="term" value="C:cytoplasm"/>
    <property type="evidence" value="ECO:0007669"/>
    <property type="project" value="UniProtKB-SubCell"/>
</dbReference>
<dbReference type="SUPFAM" id="SSF81296">
    <property type="entry name" value="E set domains"/>
    <property type="match status" value="1"/>
</dbReference>
<keyword evidence="4" id="KW-0862">Zinc</keyword>
<dbReference type="Gene3D" id="2.60.40.10">
    <property type="entry name" value="Immunoglobulins"/>
    <property type="match status" value="1"/>
</dbReference>
<evidence type="ECO:0000313" key="8">
    <source>
        <dbReference type="Proteomes" id="UP001174909"/>
    </source>
</evidence>